<dbReference type="Gene3D" id="1.10.30.10">
    <property type="entry name" value="High mobility group box domain"/>
    <property type="match status" value="1"/>
</dbReference>
<protein>
    <recommendedName>
        <fullName evidence="5">HMG box domain-containing protein</fullName>
    </recommendedName>
</protein>
<dbReference type="GO" id="GO:0000978">
    <property type="term" value="F:RNA polymerase II cis-regulatory region sequence-specific DNA binding"/>
    <property type="evidence" value="ECO:0007669"/>
    <property type="project" value="TreeGrafter"/>
</dbReference>
<dbReference type="AlphaFoldDB" id="A0A8H4VTY4"/>
<reference evidence="6 7" key="1">
    <citation type="submission" date="2019-12" db="EMBL/GenBank/DDBJ databases">
        <authorList>
            <person name="Floudas D."/>
            <person name="Bentzer J."/>
            <person name="Ahren D."/>
            <person name="Johansson T."/>
            <person name="Persson P."/>
            <person name="Tunlid A."/>
        </authorList>
    </citation>
    <scope>NUCLEOTIDE SEQUENCE [LARGE SCALE GENOMIC DNA]</scope>
    <source>
        <strain evidence="6 7">CBS 102.39</strain>
    </source>
</reference>
<dbReference type="InterPro" id="IPR036910">
    <property type="entry name" value="HMG_box_dom_sf"/>
</dbReference>
<dbReference type="Pfam" id="PF00505">
    <property type="entry name" value="HMG_box"/>
    <property type="match status" value="1"/>
</dbReference>
<dbReference type="SMART" id="SM00398">
    <property type="entry name" value="HMG"/>
    <property type="match status" value="1"/>
</dbReference>
<keyword evidence="1 3" id="KW-0238">DNA-binding</keyword>
<comment type="caution">
    <text evidence="6">The sequence shown here is derived from an EMBL/GenBank/DDBJ whole genome shotgun (WGS) entry which is preliminary data.</text>
</comment>
<keyword evidence="7" id="KW-1185">Reference proteome</keyword>
<dbReference type="EMBL" id="JAACJL010000002">
    <property type="protein sequence ID" value="KAF4622077.1"/>
    <property type="molecule type" value="Genomic_DNA"/>
</dbReference>
<evidence type="ECO:0000256" key="3">
    <source>
        <dbReference type="PROSITE-ProRule" id="PRU00267"/>
    </source>
</evidence>
<dbReference type="InterPro" id="IPR050140">
    <property type="entry name" value="SRY-related_HMG-box_TF-like"/>
</dbReference>
<accession>A0A8H4VTY4</accession>
<evidence type="ECO:0000256" key="4">
    <source>
        <dbReference type="SAM" id="MobiDB-lite"/>
    </source>
</evidence>
<evidence type="ECO:0000313" key="7">
    <source>
        <dbReference type="Proteomes" id="UP000521872"/>
    </source>
</evidence>
<dbReference type="GO" id="GO:0001228">
    <property type="term" value="F:DNA-binding transcription activator activity, RNA polymerase II-specific"/>
    <property type="evidence" value="ECO:0007669"/>
    <property type="project" value="TreeGrafter"/>
</dbReference>
<proteinExistence type="predicted"/>
<evidence type="ECO:0000313" key="6">
    <source>
        <dbReference type="EMBL" id="KAF4622077.1"/>
    </source>
</evidence>
<evidence type="ECO:0000256" key="2">
    <source>
        <dbReference type="ARBA" id="ARBA00023163"/>
    </source>
</evidence>
<organism evidence="6 7">
    <name type="scientific">Agrocybe pediades</name>
    <dbReference type="NCBI Taxonomy" id="84607"/>
    <lineage>
        <taxon>Eukaryota</taxon>
        <taxon>Fungi</taxon>
        <taxon>Dikarya</taxon>
        <taxon>Basidiomycota</taxon>
        <taxon>Agaricomycotina</taxon>
        <taxon>Agaricomycetes</taxon>
        <taxon>Agaricomycetidae</taxon>
        <taxon>Agaricales</taxon>
        <taxon>Agaricineae</taxon>
        <taxon>Strophariaceae</taxon>
        <taxon>Agrocybe</taxon>
    </lineage>
</organism>
<dbReference type="PROSITE" id="PS50118">
    <property type="entry name" value="HMG_BOX_2"/>
    <property type="match status" value="1"/>
</dbReference>
<dbReference type="PANTHER" id="PTHR10270">
    <property type="entry name" value="SOX TRANSCRIPTION FACTOR"/>
    <property type="match status" value="1"/>
</dbReference>
<dbReference type="GO" id="GO:0000122">
    <property type="term" value="P:negative regulation of transcription by RNA polymerase II"/>
    <property type="evidence" value="ECO:0007669"/>
    <property type="project" value="TreeGrafter"/>
</dbReference>
<feature type="DNA-binding region" description="HMG box" evidence="3">
    <location>
        <begin position="117"/>
        <end position="184"/>
    </location>
</feature>
<dbReference type="CDD" id="cd01389">
    <property type="entry name" value="HMG-box_ROX1-like"/>
    <property type="match status" value="1"/>
</dbReference>
<dbReference type="PANTHER" id="PTHR10270:SF161">
    <property type="entry name" value="SEX-DETERMINING REGION Y PROTEIN"/>
    <property type="match status" value="1"/>
</dbReference>
<keyword evidence="2" id="KW-0804">Transcription</keyword>
<evidence type="ECO:0000259" key="5">
    <source>
        <dbReference type="PROSITE" id="PS50118"/>
    </source>
</evidence>
<dbReference type="Proteomes" id="UP000521872">
    <property type="component" value="Unassembled WGS sequence"/>
</dbReference>
<feature type="region of interest" description="Disordered" evidence="4">
    <location>
        <begin position="195"/>
        <end position="215"/>
    </location>
</feature>
<name>A0A8H4VTY4_9AGAR</name>
<keyword evidence="3" id="KW-0539">Nucleus</keyword>
<evidence type="ECO:0000256" key="1">
    <source>
        <dbReference type="ARBA" id="ARBA00023125"/>
    </source>
</evidence>
<dbReference type="GO" id="GO:0030154">
    <property type="term" value="P:cell differentiation"/>
    <property type="evidence" value="ECO:0007669"/>
    <property type="project" value="TreeGrafter"/>
</dbReference>
<gene>
    <name evidence="6" type="ORF">D9613_008986</name>
</gene>
<sequence>MSTPNTFDLFTQAENYMNDFEDIFAGVYHENHLHGCSVSFPMQTGGPEEHTLQMATPYGLSYTAPYGPCQPYPAQPDNHAFPSHPTTQPSFPFPPTFYHEVESRGVRTRRRRDPEHIPRPRNAFIFFRSYFIDHLLPSGSGQQHEISKLAGQAWRRLSKSEREPFVQRAKLERETHKARYPDYVYAGGRATRRGSLNSVAASPTPSDLPSPNNEPSLHFSPSWNLESATGSFAHFTENQLHIPANNGFSANFIPEEFLAFPTVMSSGNESWLHDFDSYGCEGTIGLAAPSDKVMNPFDILTEGMPPSTGSSPSHSVSSSFKFDSVMDGTWENQDFSFDINQLDLSDF</sequence>
<dbReference type="GO" id="GO:0005634">
    <property type="term" value="C:nucleus"/>
    <property type="evidence" value="ECO:0007669"/>
    <property type="project" value="UniProtKB-UniRule"/>
</dbReference>
<dbReference type="SUPFAM" id="SSF47095">
    <property type="entry name" value="HMG-box"/>
    <property type="match status" value="1"/>
</dbReference>
<dbReference type="InterPro" id="IPR009071">
    <property type="entry name" value="HMG_box_dom"/>
</dbReference>
<feature type="domain" description="HMG box" evidence="5">
    <location>
        <begin position="117"/>
        <end position="184"/>
    </location>
</feature>